<keyword evidence="14" id="KW-1185">Reference proteome</keyword>
<evidence type="ECO:0000256" key="4">
    <source>
        <dbReference type="ARBA" id="ARBA00022538"/>
    </source>
</evidence>
<proteinExistence type="predicted"/>
<dbReference type="RefSeq" id="XP_002289652.1">
    <property type="nucleotide sequence ID" value="XM_002289616.1"/>
</dbReference>
<comment type="subcellular location">
    <subcellularLocation>
        <location evidence="1">Endomembrane system</location>
        <topology evidence="1">Multi-pass membrane protein</topology>
    </subcellularLocation>
</comment>
<dbReference type="Pfam" id="PF02254">
    <property type="entry name" value="TrkA_N"/>
    <property type="match status" value="1"/>
</dbReference>
<feature type="transmembrane region" description="Helical" evidence="11">
    <location>
        <begin position="195"/>
        <end position="221"/>
    </location>
</feature>
<dbReference type="Gene3D" id="3.40.50.720">
    <property type="entry name" value="NAD(P)-binding Rossmann-like Domain"/>
    <property type="match status" value="1"/>
</dbReference>
<feature type="domain" description="RCK N-terminal" evidence="12">
    <location>
        <begin position="536"/>
        <end position="663"/>
    </location>
</feature>
<feature type="transmembrane region" description="Helical" evidence="11">
    <location>
        <begin position="459"/>
        <end position="477"/>
    </location>
</feature>
<protein>
    <submittedName>
        <fullName evidence="13">Na+/H+ exchanger</fullName>
    </submittedName>
</protein>
<evidence type="ECO:0000313" key="13">
    <source>
        <dbReference type="EMBL" id="EED93189.1"/>
    </source>
</evidence>
<evidence type="ECO:0000256" key="3">
    <source>
        <dbReference type="ARBA" id="ARBA00022449"/>
    </source>
</evidence>
<dbReference type="InParanoid" id="B8C172"/>
<dbReference type="STRING" id="35128.B8C172"/>
<evidence type="ECO:0000256" key="10">
    <source>
        <dbReference type="SAM" id="MobiDB-lite"/>
    </source>
</evidence>
<feature type="non-terminal residue" evidence="13">
    <location>
        <position position="1"/>
    </location>
</feature>
<keyword evidence="3" id="KW-0050">Antiport</keyword>
<reference evidence="13 14" key="1">
    <citation type="journal article" date="2004" name="Science">
        <title>The genome of the diatom Thalassiosira pseudonana: ecology, evolution, and metabolism.</title>
        <authorList>
            <person name="Armbrust E.V."/>
            <person name="Berges J.A."/>
            <person name="Bowler C."/>
            <person name="Green B.R."/>
            <person name="Martinez D."/>
            <person name="Putnam N.H."/>
            <person name="Zhou S."/>
            <person name="Allen A.E."/>
            <person name="Apt K.E."/>
            <person name="Bechner M."/>
            <person name="Brzezinski M.A."/>
            <person name="Chaal B.K."/>
            <person name="Chiovitti A."/>
            <person name="Davis A.K."/>
            <person name="Demarest M.S."/>
            <person name="Detter J.C."/>
            <person name="Glavina T."/>
            <person name="Goodstein D."/>
            <person name="Hadi M.Z."/>
            <person name="Hellsten U."/>
            <person name="Hildebrand M."/>
            <person name="Jenkins B.D."/>
            <person name="Jurka J."/>
            <person name="Kapitonov V.V."/>
            <person name="Kroger N."/>
            <person name="Lau W.W."/>
            <person name="Lane T.W."/>
            <person name="Larimer F.W."/>
            <person name="Lippmeier J.C."/>
            <person name="Lucas S."/>
            <person name="Medina M."/>
            <person name="Montsant A."/>
            <person name="Obornik M."/>
            <person name="Parker M.S."/>
            <person name="Palenik B."/>
            <person name="Pazour G.J."/>
            <person name="Richardson P.M."/>
            <person name="Rynearson T.A."/>
            <person name="Saito M.A."/>
            <person name="Schwartz D.C."/>
            <person name="Thamatrakoln K."/>
            <person name="Valentin K."/>
            <person name="Vardi A."/>
            <person name="Wilkerson F.P."/>
            <person name="Rokhsar D.S."/>
        </authorList>
    </citation>
    <scope>NUCLEOTIDE SEQUENCE [LARGE SCALE GENOMIC DNA]</scope>
    <source>
        <strain evidence="13 14">CCMP1335</strain>
    </source>
</reference>
<dbReference type="InterPro" id="IPR003148">
    <property type="entry name" value="RCK_N"/>
</dbReference>
<dbReference type="Pfam" id="PF00999">
    <property type="entry name" value="Na_H_Exchanger"/>
    <property type="match status" value="1"/>
</dbReference>
<evidence type="ECO:0000259" key="12">
    <source>
        <dbReference type="PROSITE" id="PS51201"/>
    </source>
</evidence>
<evidence type="ECO:0000256" key="6">
    <source>
        <dbReference type="ARBA" id="ARBA00022958"/>
    </source>
</evidence>
<dbReference type="InterPro" id="IPR036291">
    <property type="entry name" value="NAD(P)-bd_dom_sf"/>
</dbReference>
<evidence type="ECO:0000256" key="8">
    <source>
        <dbReference type="ARBA" id="ARBA00023065"/>
    </source>
</evidence>
<evidence type="ECO:0000256" key="1">
    <source>
        <dbReference type="ARBA" id="ARBA00004127"/>
    </source>
</evidence>
<evidence type="ECO:0000256" key="9">
    <source>
        <dbReference type="ARBA" id="ARBA00023136"/>
    </source>
</evidence>
<dbReference type="Proteomes" id="UP000001449">
    <property type="component" value="Chromosome 4"/>
</dbReference>
<feature type="transmembrane region" description="Helical" evidence="11">
    <location>
        <begin position="119"/>
        <end position="146"/>
    </location>
</feature>
<dbReference type="KEGG" id="tps:THAPSDRAFT_262069"/>
<dbReference type="PANTHER" id="PTHR46157:SF4">
    <property type="entry name" value="K(+) EFFLUX ANTIPORTER 3, CHLOROPLASTIC"/>
    <property type="match status" value="1"/>
</dbReference>
<dbReference type="SUPFAM" id="SSF51735">
    <property type="entry name" value="NAD(P)-binding Rossmann-fold domains"/>
    <property type="match status" value="1"/>
</dbReference>
<feature type="transmembrane region" description="Helical" evidence="11">
    <location>
        <begin position="391"/>
        <end position="409"/>
    </location>
</feature>
<gene>
    <name evidence="13" type="ORF">THAPSDRAFT_262069</name>
</gene>
<dbReference type="InterPro" id="IPR006153">
    <property type="entry name" value="Cation/H_exchanger_TM"/>
</dbReference>
<feature type="transmembrane region" description="Helical" evidence="11">
    <location>
        <begin position="421"/>
        <end position="439"/>
    </location>
</feature>
<dbReference type="HOGENOM" id="CLU_005126_9_2_1"/>
<accession>B8C172</accession>
<feature type="transmembrane region" description="Helical" evidence="11">
    <location>
        <begin position="303"/>
        <end position="323"/>
    </location>
</feature>
<evidence type="ECO:0000256" key="2">
    <source>
        <dbReference type="ARBA" id="ARBA00022448"/>
    </source>
</evidence>
<organism evidence="13 14">
    <name type="scientific">Thalassiosira pseudonana</name>
    <name type="common">Marine diatom</name>
    <name type="synonym">Cyclotella nana</name>
    <dbReference type="NCBI Taxonomy" id="35128"/>
    <lineage>
        <taxon>Eukaryota</taxon>
        <taxon>Sar</taxon>
        <taxon>Stramenopiles</taxon>
        <taxon>Ochrophyta</taxon>
        <taxon>Bacillariophyta</taxon>
        <taxon>Coscinodiscophyceae</taxon>
        <taxon>Thalassiosirophycidae</taxon>
        <taxon>Thalassiosirales</taxon>
        <taxon>Thalassiosiraceae</taxon>
        <taxon>Thalassiosira</taxon>
    </lineage>
</organism>
<dbReference type="FunFam" id="3.40.50.720:FF:000036">
    <property type="entry name" value="Glutathione-regulated potassium-efflux system protein KefB"/>
    <property type="match status" value="1"/>
</dbReference>
<keyword evidence="7 11" id="KW-1133">Transmembrane helix</keyword>
<dbReference type="eggNOG" id="KOG1650">
    <property type="taxonomic scope" value="Eukaryota"/>
</dbReference>
<dbReference type="InterPro" id="IPR038770">
    <property type="entry name" value="Na+/solute_symporter_sf"/>
</dbReference>
<dbReference type="PROSITE" id="PS51201">
    <property type="entry name" value="RCK_N"/>
    <property type="match status" value="1"/>
</dbReference>
<evidence type="ECO:0000256" key="11">
    <source>
        <dbReference type="SAM" id="Phobius"/>
    </source>
</evidence>
<feature type="transmembrane region" description="Helical" evidence="11">
    <location>
        <begin position="272"/>
        <end position="297"/>
    </location>
</feature>
<dbReference type="EMBL" id="CM000641">
    <property type="protein sequence ID" value="EED93189.1"/>
    <property type="molecule type" value="Genomic_DNA"/>
</dbReference>
<dbReference type="GO" id="GO:0012505">
    <property type="term" value="C:endomembrane system"/>
    <property type="evidence" value="ECO:0007669"/>
    <property type="project" value="UniProtKB-SubCell"/>
</dbReference>
<feature type="region of interest" description="Disordered" evidence="10">
    <location>
        <begin position="681"/>
        <end position="708"/>
    </location>
</feature>
<keyword evidence="4" id="KW-0633">Potassium transport</keyword>
<dbReference type="GO" id="GO:0016020">
    <property type="term" value="C:membrane"/>
    <property type="evidence" value="ECO:0000318"/>
    <property type="project" value="GO_Central"/>
</dbReference>
<dbReference type="GO" id="GO:0015297">
    <property type="term" value="F:antiporter activity"/>
    <property type="evidence" value="ECO:0007669"/>
    <property type="project" value="UniProtKB-KW"/>
</dbReference>
<keyword evidence="2" id="KW-0813">Transport</keyword>
<dbReference type="Gene3D" id="1.20.1530.20">
    <property type="match status" value="1"/>
</dbReference>
<evidence type="ECO:0000256" key="5">
    <source>
        <dbReference type="ARBA" id="ARBA00022692"/>
    </source>
</evidence>
<keyword evidence="5 11" id="KW-0812">Transmembrane</keyword>
<evidence type="ECO:0000256" key="7">
    <source>
        <dbReference type="ARBA" id="ARBA00022989"/>
    </source>
</evidence>
<dbReference type="GO" id="GO:0006813">
    <property type="term" value="P:potassium ion transport"/>
    <property type="evidence" value="ECO:0007669"/>
    <property type="project" value="UniProtKB-KW"/>
</dbReference>
<feature type="compositionally biased region" description="Polar residues" evidence="10">
    <location>
        <begin position="683"/>
        <end position="693"/>
    </location>
</feature>
<feature type="transmembrane region" description="Helical" evidence="11">
    <location>
        <begin position="241"/>
        <end position="260"/>
    </location>
</feature>
<dbReference type="PaxDb" id="35128-Thaps262069"/>
<dbReference type="GeneID" id="7442092"/>
<sequence>METQHVHQRRRRRSIISRCSSITTFLITCCSSCCDAFQTPNPTNRLSTRCITPITSSSSSLQAAPIPFPDIHIPFDELSRQLTDTLDIGAEFLKDSSTSQNQIPEAQTSQVLDSVGQDLLIFLFSSVVVTLGSTALNISPILGYLVAGALLGPHGLDVFSNAKADVELGDFGILFLLFSEGLEVSSARLKKLSNYLPLGFAQISLTTGVITAAILLGAPQFLDRFLPLDEGFIDIRNPTEAVVLALAGTLSTSAFIFPVLKERGWEGENSGQAATSILLLQDLFVAPLLVVLPYVVGQGPTDFVAIGFLTAKAAIGFGLVMYVGSFLLQRLFGVVAQTRSTETFVALSLLVSVGMGAVAQSLGLTDTAGAFAAGVLLANTNFRAQIQADVLPFKGILLGIFFMDAGSLFDSDLVLAELPTVLTGAIALIVLKAVTVGLATRVPRWLEPNRLEPYDAVKLSFLLSGGGEFAFVVLALAERLEVLPKDLGGLLTAVVLITMAVTPLLGEVAEIASKAFVSYTVNQGTQIPAEEYEVVEDAIVIAGFNEVGKQILYQLGTHTARNTTERLPQIVAFDTDPMLIDKTLLPMENTAVMYGDGENPEVISAHGVHSPRAIFIAYDHHEKVMAATSRLRTIYPNTPIYTRAQTRKESIELEVAGATEVIVERDELPRSAPALLLRKRASEASSATQQTKNVELLQWRGNSNRTNA</sequence>
<dbReference type="OMA" id="IAETEYH"/>
<dbReference type="AlphaFoldDB" id="B8C172"/>
<feature type="transmembrane region" description="Helical" evidence="11">
    <location>
        <begin position="489"/>
        <end position="506"/>
    </location>
</feature>
<keyword evidence="9 11" id="KW-0472">Membrane</keyword>
<name>B8C172_THAPS</name>
<keyword evidence="6" id="KW-0630">Potassium</keyword>
<dbReference type="GO" id="GO:1902600">
    <property type="term" value="P:proton transmembrane transport"/>
    <property type="evidence" value="ECO:0007669"/>
    <property type="project" value="InterPro"/>
</dbReference>
<keyword evidence="8" id="KW-0406">Ion transport</keyword>
<reference evidence="13 14" key="2">
    <citation type="journal article" date="2008" name="Nature">
        <title>The Phaeodactylum genome reveals the evolutionary history of diatom genomes.</title>
        <authorList>
            <person name="Bowler C."/>
            <person name="Allen A.E."/>
            <person name="Badger J.H."/>
            <person name="Grimwood J."/>
            <person name="Jabbari K."/>
            <person name="Kuo A."/>
            <person name="Maheswari U."/>
            <person name="Martens C."/>
            <person name="Maumus F."/>
            <person name="Otillar R.P."/>
            <person name="Rayko E."/>
            <person name="Salamov A."/>
            <person name="Vandepoele K."/>
            <person name="Beszteri B."/>
            <person name="Gruber A."/>
            <person name="Heijde M."/>
            <person name="Katinka M."/>
            <person name="Mock T."/>
            <person name="Valentin K."/>
            <person name="Verret F."/>
            <person name="Berges J.A."/>
            <person name="Brownlee C."/>
            <person name="Cadoret J.P."/>
            <person name="Chiovitti A."/>
            <person name="Choi C.J."/>
            <person name="Coesel S."/>
            <person name="De Martino A."/>
            <person name="Detter J.C."/>
            <person name="Durkin C."/>
            <person name="Falciatore A."/>
            <person name="Fournet J."/>
            <person name="Haruta M."/>
            <person name="Huysman M.J."/>
            <person name="Jenkins B.D."/>
            <person name="Jiroutova K."/>
            <person name="Jorgensen R.E."/>
            <person name="Joubert Y."/>
            <person name="Kaplan A."/>
            <person name="Kroger N."/>
            <person name="Kroth P.G."/>
            <person name="La Roche J."/>
            <person name="Lindquist E."/>
            <person name="Lommer M."/>
            <person name="Martin-Jezequel V."/>
            <person name="Lopez P.J."/>
            <person name="Lucas S."/>
            <person name="Mangogna M."/>
            <person name="McGinnis K."/>
            <person name="Medlin L.K."/>
            <person name="Montsant A."/>
            <person name="Oudot-Le Secq M.P."/>
            <person name="Napoli C."/>
            <person name="Obornik M."/>
            <person name="Parker M.S."/>
            <person name="Petit J.L."/>
            <person name="Porcel B.M."/>
            <person name="Poulsen N."/>
            <person name="Robison M."/>
            <person name="Rychlewski L."/>
            <person name="Rynearson T.A."/>
            <person name="Schmutz J."/>
            <person name="Shapiro H."/>
            <person name="Siaut M."/>
            <person name="Stanley M."/>
            <person name="Sussman M.R."/>
            <person name="Taylor A.R."/>
            <person name="Vardi A."/>
            <person name="von Dassow P."/>
            <person name="Vyverman W."/>
            <person name="Willis A."/>
            <person name="Wyrwicz L.S."/>
            <person name="Rokhsar D.S."/>
            <person name="Weissenbach J."/>
            <person name="Armbrust E.V."/>
            <person name="Green B.R."/>
            <person name="Van de Peer Y."/>
            <person name="Grigoriev I.V."/>
        </authorList>
    </citation>
    <scope>NUCLEOTIDE SEQUENCE [LARGE SCALE GENOMIC DNA]</scope>
    <source>
        <strain evidence="13 14">CCMP1335</strain>
    </source>
</reference>
<dbReference type="PANTHER" id="PTHR46157">
    <property type="entry name" value="K(+) EFFLUX ANTIPORTER 3, CHLOROPLASTIC"/>
    <property type="match status" value="1"/>
</dbReference>
<evidence type="ECO:0000313" key="14">
    <source>
        <dbReference type="Proteomes" id="UP000001449"/>
    </source>
</evidence>